<accession>A0A1W0WI79</accession>
<evidence type="ECO:0000313" key="4">
    <source>
        <dbReference type="Proteomes" id="UP000192578"/>
    </source>
</evidence>
<protein>
    <recommendedName>
        <fullName evidence="2">Cadherin domain-containing protein</fullName>
    </recommendedName>
</protein>
<evidence type="ECO:0000259" key="2">
    <source>
        <dbReference type="PROSITE" id="PS50268"/>
    </source>
</evidence>
<evidence type="ECO:0000313" key="3">
    <source>
        <dbReference type="EMBL" id="OQV14896.1"/>
    </source>
</evidence>
<dbReference type="InterPro" id="IPR015919">
    <property type="entry name" value="Cadherin-like_sf"/>
</dbReference>
<dbReference type="CDD" id="cd11304">
    <property type="entry name" value="Cadherin_repeat"/>
    <property type="match status" value="1"/>
</dbReference>
<reference evidence="4" key="1">
    <citation type="submission" date="2017-01" db="EMBL/GenBank/DDBJ databases">
        <title>Comparative genomics of anhydrobiosis in the tardigrade Hypsibius dujardini.</title>
        <authorList>
            <person name="Yoshida Y."/>
            <person name="Koutsovoulos G."/>
            <person name="Laetsch D."/>
            <person name="Stevens L."/>
            <person name="Kumar S."/>
            <person name="Horikawa D."/>
            <person name="Ishino K."/>
            <person name="Komine S."/>
            <person name="Tomita M."/>
            <person name="Blaxter M."/>
            <person name="Arakawa K."/>
        </authorList>
    </citation>
    <scope>NUCLEOTIDE SEQUENCE [LARGE SCALE GENOMIC DNA]</scope>
    <source>
        <strain evidence="4">Z151</strain>
    </source>
</reference>
<comment type="caution">
    <text evidence="3">The sequence shown here is derived from an EMBL/GenBank/DDBJ whole genome shotgun (WGS) entry which is preliminary data.</text>
</comment>
<dbReference type="EMBL" id="MTYJ01000097">
    <property type="protein sequence ID" value="OQV14896.1"/>
    <property type="molecule type" value="Genomic_DNA"/>
</dbReference>
<feature type="domain" description="Cadherin" evidence="2">
    <location>
        <begin position="50"/>
        <end position="152"/>
    </location>
</feature>
<proteinExistence type="predicted"/>
<dbReference type="OrthoDB" id="10653789at2759"/>
<dbReference type="InterPro" id="IPR002126">
    <property type="entry name" value="Cadherin-like_dom"/>
</dbReference>
<dbReference type="Gene3D" id="2.60.40.60">
    <property type="entry name" value="Cadherins"/>
    <property type="match status" value="1"/>
</dbReference>
<dbReference type="GO" id="GO:0016020">
    <property type="term" value="C:membrane"/>
    <property type="evidence" value="ECO:0007669"/>
    <property type="project" value="InterPro"/>
</dbReference>
<evidence type="ECO:0000256" key="1">
    <source>
        <dbReference type="PROSITE-ProRule" id="PRU00043"/>
    </source>
</evidence>
<dbReference type="SUPFAM" id="SSF49313">
    <property type="entry name" value="Cadherin-like"/>
    <property type="match status" value="1"/>
</dbReference>
<keyword evidence="1" id="KW-0106">Calcium</keyword>
<dbReference type="AlphaFoldDB" id="A0A1W0WI79"/>
<sequence>MGRAFSVSALQIAGICMLLSLGVNGWTGRKILAGSNHTHSLMKRQSGPTCRGPYQFSVSASATSGTSLGVVSSSQSNGATLWYTIPDNGYNQYFSINPYTGALTTSPNFNSGYVNGRSSLQFNVQTTDVNGGTCMSSVTVSVSPGSSIASNFGSGNFGGGFGGGNTGCPIGYYPYNGLCYSTNWNNNNDNSGISTSYSFTTLACTAGTAVGTVSLNSANRYSVSSSNFLITNAGAITLNGAIAAGTYYLTISGYTYSGGYLSTTVTVIVKCKWRKQHQHIRTFVSTTYSSVVPGFNATSYNFVTSSCASGATVGSVGATNAVGYVINYGSSNFAISSAGAITLAQALTAGVYSVTAAANSNGGFSQAVPITVTVVCATG</sequence>
<dbReference type="PROSITE" id="PS50268">
    <property type="entry name" value="CADHERIN_2"/>
    <property type="match status" value="1"/>
</dbReference>
<dbReference type="GO" id="GO:0005509">
    <property type="term" value="F:calcium ion binding"/>
    <property type="evidence" value="ECO:0007669"/>
    <property type="project" value="UniProtKB-UniRule"/>
</dbReference>
<gene>
    <name evidence="3" type="ORF">BV898_10928</name>
</gene>
<dbReference type="GO" id="GO:0007156">
    <property type="term" value="P:homophilic cell adhesion via plasma membrane adhesion molecules"/>
    <property type="evidence" value="ECO:0007669"/>
    <property type="project" value="InterPro"/>
</dbReference>
<name>A0A1W0WI79_HYPEX</name>
<organism evidence="3 4">
    <name type="scientific">Hypsibius exemplaris</name>
    <name type="common">Freshwater tardigrade</name>
    <dbReference type="NCBI Taxonomy" id="2072580"/>
    <lineage>
        <taxon>Eukaryota</taxon>
        <taxon>Metazoa</taxon>
        <taxon>Ecdysozoa</taxon>
        <taxon>Tardigrada</taxon>
        <taxon>Eutardigrada</taxon>
        <taxon>Parachela</taxon>
        <taxon>Hypsibioidea</taxon>
        <taxon>Hypsibiidae</taxon>
        <taxon>Hypsibius</taxon>
    </lineage>
</organism>
<keyword evidence="4" id="KW-1185">Reference proteome</keyword>
<dbReference type="Proteomes" id="UP000192578">
    <property type="component" value="Unassembled WGS sequence"/>
</dbReference>